<dbReference type="RefSeq" id="WP_002650262.1">
    <property type="nucleotide sequence ID" value="NZ_CH672376.1"/>
</dbReference>
<dbReference type="Pfam" id="PF13243">
    <property type="entry name" value="SQHop_cyclase_C"/>
    <property type="match status" value="1"/>
</dbReference>
<dbReference type="Proteomes" id="UP000004358">
    <property type="component" value="Unassembled WGS sequence"/>
</dbReference>
<dbReference type="OrthoDB" id="179940at2"/>
<protein>
    <recommendedName>
        <fullName evidence="2">Squalene cyclase C-terminal domain-containing protein</fullName>
    </recommendedName>
</protein>
<organism evidence="3 4">
    <name type="scientific">Blastopirellula marina DSM 3645</name>
    <dbReference type="NCBI Taxonomy" id="314230"/>
    <lineage>
        <taxon>Bacteria</taxon>
        <taxon>Pseudomonadati</taxon>
        <taxon>Planctomycetota</taxon>
        <taxon>Planctomycetia</taxon>
        <taxon>Pirellulales</taxon>
        <taxon>Pirellulaceae</taxon>
        <taxon>Blastopirellula</taxon>
    </lineage>
</organism>
<sequence>MLALFTLRKGLLGRALAFAALVAFTSPILAADDDRAAYDKAITSAVNFLTAQQNEDGSFSDAAPIGVTGLCAAGILEHGRTADDPVVKKALTFLESNIKEDGGIYGEGSNHKNYETSLSVLAFAAANKDGRYDKLLAGTDKFLKGIQWDASEEKEESDPFYGGAGYGGHKRPDLSNTAFMMEALKATGTGPDDEAMKKALIFVSRCQNLESEHNTSEFPAKNPDGGFYYTIAAGGSSQAGETPNGGLRSYASMTYAGLKSMIYAGLDKDDERVKAAVAWLGKHYTLDENPGMGQQGLFYFYVTCAKALDALGDEEFVTADGTKHPWRAELRAELLGRQQKDGSWVNETTRWMEGNPQLVTGYTLLAIKYAQPTAAK</sequence>
<feature type="signal peptide" evidence="1">
    <location>
        <begin position="1"/>
        <end position="30"/>
    </location>
</feature>
<feature type="chain" id="PRO_5002664026" description="Squalene cyclase C-terminal domain-containing protein" evidence="1">
    <location>
        <begin position="31"/>
        <end position="376"/>
    </location>
</feature>
<dbReference type="STRING" id="314230.DSM3645_11831"/>
<dbReference type="SUPFAM" id="SSF48239">
    <property type="entry name" value="Terpenoid cyclases/Protein prenyltransferases"/>
    <property type="match status" value="1"/>
</dbReference>
<dbReference type="AlphaFoldDB" id="A3ZRD6"/>
<dbReference type="InterPro" id="IPR032696">
    <property type="entry name" value="SQ_cyclase_C"/>
</dbReference>
<accession>A3ZRD6</accession>
<proteinExistence type="predicted"/>
<comment type="caution">
    <text evidence="3">The sequence shown here is derived from an EMBL/GenBank/DDBJ whole genome shotgun (WGS) entry which is preliminary data.</text>
</comment>
<dbReference type="Gene3D" id="1.50.10.20">
    <property type="match status" value="2"/>
</dbReference>
<gene>
    <name evidence="3" type="ORF">DSM3645_11831</name>
</gene>
<dbReference type="EMBL" id="AANZ01000007">
    <property type="protein sequence ID" value="EAQ80705.1"/>
    <property type="molecule type" value="Genomic_DNA"/>
</dbReference>
<reference evidence="3 4" key="1">
    <citation type="submission" date="2006-02" db="EMBL/GenBank/DDBJ databases">
        <authorList>
            <person name="Amann R."/>
            <person name="Ferriera S."/>
            <person name="Johnson J."/>
            <person name="Kravitz S."/>
            <person name="Halpern A."/>
            <person name="Remington K."/>
            <person name="Beeson K."/>
            <person name="Tran B."/>
            <person name="Rogers Y.-H."/>
            <person name="Friedman R."/>
            <person name="Venter J.C."/>
        </authorList>
    </citation>
    <scope>NUCLEOTIDE SEQUENCE [LARGE SCALE GENOMIC DNA]</scope>
    <source>
        <strain evidence="3 4">DSM 3645</strain>
    </source>
</reference>
<dbReference type="CDD" id="cd00688">
    <property type="entry name" value="ISOPREN_C2_like"/>
    <property type="match status" value="1"/>
</dbReference>
<dbReference type="eggNOG" id="COG1657">
    <property type="taxonomic scope" value="Bacteria"/>
</dbReference>
<evidence type="ECO:0000256" key="1">
    <source>
        <dbReference type="SAM" id="SignalP"/>
    </source>
</evidence>
<name>A3ZRD6_9BACT</name>
<feature type="domain" description="Squalene cyclase C-terminal" evidence="2">
    <location>
        <begin position="37"/>
        <end position="221"/>
    </location>
</feature>
<dbReference type="InterPro" id="IPR008930">
    <property type="entry name" value="Terpenoid_cyclase/PrenylTrfase"/>
</dbReference>
<evidence type="ECO:0000259" key="2">
    <source>
        <dbReference type="Pfam" id="PF13243"/>
    </source>
</evidence>
<evidence type="ECO:0000313" key="3">
    <source>
        <dbReference type="EMBL" id="EAQ80705.1"/>
    </source>
</evidence>
<evidence type="ECO:0000313" key="4">
    <source>
        <dbReference type="Proteomes" id="UP000004358"/>
    </source>
</evidence>
<dbReference type="HOGENOM" id="CLU_694168_0_0_0"/>
<keyword evidence="1" id="KW-0732">Signal</keyword>